<protein>
    <recommendedName>
        <fullName evidence="4">Carboxypeptidase-like regulatory domain-containing protein</fullName>
    </recommendedName>
</protein>
<keyword evidence="1" id="KW-0732">Signal</keyword>
<evidence type="ECO:0000313" key="2">
    <source>
        <dbReference type="EMBL" id="MBK0379964.1"/>
    </source>
</evidence>
<dbReference type="EMBL" id="JAEHFW010000002">
    <property type="protein sequence ID" value="MBK0379964.1"/>
    <property type="molecule type" value="Genomic_DNA"/>
</dbReference>
<feature type="chain" id="PRO_5037175316" description="Carboxypeptidase-like regulatory domain-containing protein" evidence="1">
    <location>
        <begin position="19"/>
        <end position="211"/>
    </location>
</feature>
<evidence type="ECO:0000256" key="1">
    <source>
        <dbReference type="SAM" id="SignalP"/>
    </source>
</evidence>
<dbReference type="RefSeq" id="WP_200066501.1">
    <property type="nucleotide sequence ID" value="NZ_JAEHFW010000002.1"/>
</dbReference>
<reference evidence="2" key="1">
    <citation type="submission" date="2020-12" db="EMBL/GenBank/DDBJ databases">
        <title>Bacterial novel species Mucilaginibacter sp. SD-g isolated from soil.</title>
        <authorList>
            <person name="Jung H.-Y."/>
        </authorList>
    </citation>
    <scope>NUCLEOTIDE SEQUENCE</scope>
    <source>
        <strain evidence="2">SD-g</strain>
    </source>
</reference>
<proteinExistence type="predicted"/>
<keyword evidence="3" id="KW-1185">Reference proteome</keyword>
<accession>A0A934PTX1</accession>
<comment type="caution">
    <text evidence="2">The sequence shown here is derived from an EMBL/GenBank/DDBJ whole genome shotgun (WGS) entry which is preliminary data.</text>
</comment>
<dbReference type="AlphaFoldDB" id="A0A934PTX1"/>
<gene>
    <name evidence="2" type="ORF">I5M19_11630</name>
</gene>
<feature type="signal peptide" evidence="1">
    <location>
        <begin position="1"/>
        <end position="18"/>
    </location>
</feature>
<organism evidence="2 3">
    <name type="scientific">Mucilaginibacter segetis</name>
    <dbReference type="NCBI Taxonomy" id="2793071"/>
    <lineage>
        <taxon>Bacteria</taxon>
        <taxon>Pseudomonadati</taxon>
        <taxon>Bacteroidota</taxon>
        <taxon>Sphingobacteriia</taxon>
        <taxon>Sphingobacteriales</taxon>
        <taxon>Sphingobacteriaceae</taxon>
        <taxon>Mucilaginibacter</taxon>
    </lineage>
</organism>
<name>A0A934PTX1_9SPHI</name>
<dbReference type="Proteomes" id="UP000613193">
    <property type="component" value="Unassembled WGS sequence"/>
</dbReference>
<evidence type="ECO:0000313" key="3">
    <source>
        <dbReference type="Proteomes" id="UP000613193"/>
    </source>
</evidence>
<sequence length="211" mass="23337">MKKLIGILFLFASLSVFAQQQEKPLVQFTGVIYNADSTTSVVPYVSVTNISYHNTTTIANYRGYFSFVAHEQDTIRFTAIGFAPVTVVIPANVSNKSYVAKIKITPQINNLPTFRVFPWATTDEFRRDFIAAKLADDDLEIARKNVSRASLAALSNTLPRDGQEIQSANAQAMHNNIVNSHSITNPLLNPLAWGSLIKSITEGDKSRNSEN</sequence>
<evidence type="ECO:0008006" key="4">
    <source>
        <dbReference type="Google" id="ProtNLM"/>
    </source>
</evidence>